<dbReference type="EMBL" id="BKCP01007070">
    <property type="protein sequence ID" value="GER44633.1"/>
    <property type="molecule type" value="Genomic_DNA"/>
</dbReference>
<evidence type="ECO:0000313" key="2">
    <source>
        <dbReference type="Proteomes" id="UP000325081"/>
    </source>
</evidence>
<proteinExistence type="predicted"/>
<keyword evidence="2" id="KW-1185">Reference proteome</keyword>
<protein>
    <submittedName>
        <fullName evidence="1">Protein FAM185A</fullName>
    </submittedName>
</protein>
<organism evidence="1 2">
    <name type="scientific">Striga asiatica</name>
    <name type="common">Asiatic witchweed</name>
    <name type="synonym">Buchnera asiatica</name>
    <dbReference type="NCBI Taxonomy" id="4170"/>
    <lineage>
        <taxon>Eukaryota</taxon>
        <taxon>Viridiplantae</taxon>
        <taxon>Streptophyta</taxon>
        <taxon>Embryophyta</taxon>
        <taxon>Tracheophyta</taxon>
        <taxon>Spermatophyta</taxon>
        <taxon>Magnoliopsida</taxon>
        <taxon>eudicotyledons</taxon>
        <taxon>Gunneridae</taxon>
        <taxon>Pentapetalae</taxon>
        <taxon>asterids</taxon>
        <taxon>lamiids</taxon>
        <taxon>Lamiales</taxon>
        <taxon>Orobanchaceae</taxon>
        <taxon>Buchnereae</taxon>
        <taxon>Striga</taxon>
    </lineage>
</organism>
<evidence type="ECO:0000313" key="1">
    <source>
        <dbReference type="EMBL" id="GER44633.1"/>
    </source>
</evidence>
<gene>
    <name evidence="1" type="ORF">STAS_21539</name>
</gene>
<accession>A0A5A7QH40</accession>
<sequence>MPFKFTKPWTVNVDTRDHDPSQTQISKLRISSSDLSTPDIIIAPRYPQYSTSFILFLLVGMSLGGAGIREEPNFSIEKSKDTIYRDQGNCNLTSNKCRLREQSSVVAYIKDERR</sequence>
<comment type="caution">
    <text evidence="1">The sequence shown here is derived from an EMBL/GenBank/DDBJ whole genome shotgun (WGS) entry which is preliminary data.</text>
</comment>
<dbReference type="AlphaFoldDB" id="A0A5A7QH40"/>
<dbReference type="Proteomes" id="UP000325081">
    <property type="component" value="Unassembled WGS sequence"/>
</dbReference>
<reference evidence="2" key="1">
    <citation type="journal article" date="2019" name="Curr. Biol.">
        <title>Genome Sequence of Striga asiatica Provides Insight into the Evolution of Plant Parasitism.</title>
        <authorList>
            <person name="Yoshida S."/>
            <person name="Kim S."/>
            <person name="Wafula E.K."/>
            <person name="Tanskanen J."/>
            <person name="Kim Y.M."/>
            <person name="Honaas L."/>
            <person name="Yang Z."/>
            <person name="Spallek T."/>
            <person name="Conn C.E."/>
            <person name="Ichihashi Y."/>
            <person name="Cheong K."/>
            <person name="Cui S."/>
            <person name="Der J.P."/>
            <person name="Gundlach H."/>
            <person name="Jiao Y."/>
            <person name="Hori C."/>
            <person name="Ishida J.K."/>
            <person name="Kasahara H."/>
            <person name="Kiba T."/>
            <person name="Kim M.S."/>
            <person name="Koo N."/>
            <person name="Laohavisit A."/>
            <person name="Lee Y.H."/>
            <person name="Lumba S."/>
            <person name="McCourt P."/>
            <person name="Mortimer J.C."/>
            <person name="Mutuku J.M."/>
            <person name="Nomura T."/>
            <person name="Sasaki-Sekimoto Y."/>
            <person name="Seto Y."/>
            <person name="Wang Y."/>
            <person name="Wakatake T."/>
            <person name="Sakakibara H."/>
            <person name="Demura T."/>
            <person name="Yamaguchi S."/>
            <person name="Yoneyama K."/>
            <person name="Manabe R.I."/>
            <person name="Nelson D.C."/>
            <person name="Schulman A.H."/>
            <person name="Timko M.P."/>
            <person name="dePamphilis C.W."/>
            <person name="Choi D."/>
            <person name="Shirasu K."/>
        </authorList>
    </citation>
    <scope>NUCLEOTIDE SEQUENCE [LARGE SCALE GENOMIC DNA]</scope>
    <source>
        <strain evidence="2">cv. UVA1</strain>
    </source>
</reference>
<name>A0A5A7QH40_STRAF</name>